<gene>
    <name evidence="2" type="ORF">A0J61_03493</name>
</gene>
<feature type="domain" description="Thioesterase" evidence="1">
    <location>
        <begin position="136"/>
        <end position="210"/>
    </location>
</feature>
<dbReference type="FunCoup" id="A0A1C7NHK3">
    <property type="interactions" value="15"/>
</dbReference>
<reference evidence="2 3" key="1">
    <citation type="submission" date="2016-03" db="EMBL/GenBank/DDBJ databases">
        <title>Choanephora cucurbitarum.</title>
        <authorList>
            <person name="Min B."/>
            <person name="Park H."/>
            <person name="Park J.-H."/>
            <person name="Shin H.-D."/>
            <person name="Choi I.-G."/>
        </authorList>
    </citation>
    <scope>NUCLEOTIDE SEQUENCE [LARGE SCALE GENOMIC DNA]</scope>
    <source>
        <strain evidence="2 3">KUS-F28377</strain>
    </source>
</reference>
<dbReference type="STRING" id="101091.A0A1C7NHK3"/>
<dbReference type="EMBL" id="LUGH01000151">
    <property type="protein sequence ID" value="OBZ88470.1"/>
    <property type="molecule type" value="Genomic_DNA"/>
</dbReference>
<dbReference type="AlphaFoldDB" id="A0A1C7NHK3"/>
<proteinExistence type="predicted"/>
<evidence type="ECO:0000313" key="2">
    <source>
        <dbReference type="EMBL" id="OBZ88470.1"/>
    </source>
</evidence>
<name>A0A1C7NHK3_9FUNG</name>
<dbReference type="CDD" id="cd03443">
    <property type="entry name" value="PaaI_thioesterase"/>
    <property type="match status" value="1"/>
</dbReference>
<keyword evidence="3" id="KW-1185">Reference proteome</keyword>
<dbReference type="Gene3D" id="3.10.129.10">
    <property type="entry name" value="Hotdog Thioesterase"/>
    <property type="match status" value="1"/>
</dbReference>
<dbReference type="OrthoDB" id="506431at2759"/>
<dbReference type="Proteomes" id="UP000093000">
    <property type="component" value="Unassembled WGS sequence"/>
</dbReference>
<dbReference type="InterPro" id="IPR052061">
    <property type="entry name" value="PTE-AB_protein"/>
</dbReference>
<evidence type="ECO:0000259" key="1">
    <source>
        <dbReference type="Pfam" id="PF03061"/>
    </source>
</evidence>
<dbReference type="PANTHER" id="PTHR47260">
    <property type="entry name" value="UPF0644 PROTEIN PB2B4.06"/>
    <property type="match status" value="1"/>
</dbReference>
<dbReference type="Pfam" id="PF03061">
    <property type="entry name" value="4HBT"/>
    <property type="match status" value="1"/>
</dbReference>
<dbReference type="PANTHER" id="PTHR47260:SF1">
    <property type="entry name" value="UPF0644 PROTEIN PB2B4.06"/>
    <property type="match status" value="1"/>
</dbReference>
<protein>
    <recommendedName>
        <fullName evidence="1">Thioesterase domain-containing protein</fullName>
    </recommendedName>
</protein>
<accession>A0A1C7NHK3</accession>
<dbReference type="SUPFAM" id="SSF54637">
    <property type="entry name" value="Thioesterase/thiol ester dehydrase-isomerase"/>
    <property type="match status" value="1"/>
</dbReference>
<dbReference type="InParanoid" id="A0A1C7NHK3"/>
<sequence length="227" mass="25142">MIARCLSLFKAPSLYSFSTSSSFYSPLLLKKYQFSTMSPTAEQSVDNEISTKEQIHLAEIERDNLEIIKKYRADPEFIEYEAYANASASQKAHSLTANTLRGPGMIIVPPVMFYNKTYTEAICVLHLGTNVCGHDGIVHGGLAATILDEGLACVAIPALPNNFGFTANLNVNYRKPIFSNQWIVMRSKLDKLEDRKAFVSASLESIDGETIFTEATSLYVSPKVKPQ</sequence>
<organism evidence="2 3">
    <name type="scientific">Choanephora cucurbitarum</name>
    <dbReference type="NCBI Taxonomy" id="101091"/>
    <lineage>
        <taxon>Eukaryota</taxon>
        <taxon>Fungi</taxon>
        <taxon>Fungi incertae sedis</taxon>
        <taxon>Mucoromycota</taxon>
        <taxon>Mucoromycotina</taxon>
        <taxon>Mucoromycetes</taxon>
        <taxon>Mucorales</taxon>
        <taxon>Mucorineae</taxon>
        <taxon>Choanephoraceae</taxon>
        <taxon>Choanephoroideae</taxon>
        <taxon>Choanephora</taxon>
    </lineage>
</organism>
<dbReference type="InterPro" id="IPR006683">
    <property type="entry name" value="Thioestr_dom"/>
</dbReference>
<dbReference type="InterPro" id="IPR029069">
    <property type="entry name" value="HotDog_dom_sf"/>
</dbReference>
<evidence type="ECO:0000313" key="3">
    <source>
        <dbReference type="Proteomes" id="UP000093000"/>
    </source>
</evidence>
<comment type="caution">
    <text evidence="2">The sequence shown here is derived from an EMBL/GenBank/DDBJ whole genome shotgun (WGS) entry which is preliminary data.</text>
</comment>